<organism evidence="3 4">
    <name type="scientific">Peptoniphilus indolicus ATCC 29427</name>
    <dbReference type="NCBI Taxonomy" id="997350"/>
    <lineage>
        <taxon>Bacteria</taxon>
        <taxon>Bacillati</taxon>
        <taxon>Bacillota</taxon>
        <taxon>Tissierellia</taxon>
        <taxon>Tissierellales</taxon>
        <taxon>Peptoniphilaceae</taxon>
        <taxon>Peptoniphilus</taxon>
    </lineage>
</organism>
<dbReference type="PROSITE" id="PS51272">
    <property type="entry name" value="SLH"/>
    <property type="match status" value="1"/>
</dbReference>
<evidence type="ECO:0000256" key="1">
    <source>
        <dbReference type="SAM" id="SignalP"/>
    </source>
</evidence>
<dbReference type="eggNOG" id="ENOG502ZTPT">
    <property type="taxonomic scope" value="Bacteria"/>
</dbReference>
<name>G4D4K7_9FIRM</name>
<dbReference type="AlphaFoldDB" id="G4D4K7"/>
<evidence type="ECO:0000313" key="4">
    <source>
        <dbReference type="Proteomes" id="UP000003422"/>
    </source>
</evidence>
<feature type="chain" id="PRO_5003462463" evidence="1">
    <location>
        <begin position="26"/>
        <end position="396"/>
    </location>
</feature>
<dbReference type="OrthoDB" id="2065578at2"/>
<dbReference type="Proteomes" id="UP000003422">
    <property type="component" value="Unassembled WGS sequence"/>
</dbReference>
<feature type="domain" description="SLH" evidence="2">
    <location>
        <begin position="25"/>
        <end position="90"/>
    </location>
</feature>
<dbReference type="InterPro" id="IPR001119">
    <property type="entry name" value="SLH_dom"/>
</dbReference>
<proteinExistence type="predicted"/>
<sequence>MELKKIKFTAIVLGAVTLFSSSVYAKSFRDVKQNGQFKWIYSELNTLSDRGIFGGYPEGDFRPNNPVSFLEIIQVIKNIKQPSISELEEARANYLETIKKYNIPHWAYDSVAYALNNNTITEKTIEVAEKRGFFRDKNPTYPNRNSVTVYFGRAFGFSGIGNTQILKHSDLQNVPQVTLGYLSELVKNGIFSETGSEGKFNGSNYIRRAEVVSIAAKSLKFLEKNNIKTDNLIDYTLINKKEETDNVNSSTLEEVSGVIESVDVSKNIIKISSKDYIVFSSTNVSGVEGYNFENINKLNGARVTLKHINGVVKEIKVHSHLETEKYNAKFVGRVTGKTIENDTNKLSVNILVSNNTEIVSGSNVEIKTVNNFSIGDIITFDARIENGYIVEVNIKR</sequence>
<dbReference type="PATRIC" id="fig|997350.3.peg.1284"/>
<gene>
    <name evidence="3" type="ORF">HMPREF9129_1337</name>
</gene>
<feature type="signal peptide" evidence="1">
    <location>
        <begin position="1"/>
        <end position="25"/>
    </location>
</feature>
<dbReference type="Pfam" id="PF00395">
    <property type="entry name" value="SLH"/>
    <property type="match status" value="1"/>
</dbReference>
<comment type="caution">
    <text evidence="3">The sequence shown here is derived from an EMBL/GenBank/DDBJ whole genome shotgun (WGS) entry which is preliminary data.</text>
</comment>
<reference evidence="3 4" key="1">
    <citation type="submission" date="2011-06" db="EMBL/GenBank/DDBJ databases">
        <authorList>
            <person name="Muzny D."/>
            <person name="Qin X."/>
            <person name="Deng J."/>
            <person name="Jiang H."/>
            <person name="Liu Y."/>
            <person name="Qu J."/>
            <person name="Song X.-Z."/>
            <person name="Zhang L."/>
            <person name="Thornton R."/>
            <person name="Coyle M."/>
            <person name="Francisco L."/>
            <person name="Jackson L."/>
            <person name="Javaid M."/>
            <person name="Korchina V."/>
            <person name="Kovar C."/>
            <person name="Mata R."/>
            <person name="Mathew T."/>
            <person name="Ngo R."/>
            <person name="Nguyen L."/>
            <person name="Nguyen N."/>
            <person name="Okwuonu G."/>
            <person name="Ongeri F."/>
            <person name="Pham C."/>
            <person name="Simmons D."/>
            <person name="Wilczek-Boney K."/>
            <person name="Hale W."/>
            <person name="Jakkamsetti A."/>
            <person name="Pham P."/>
            <person name="Ruth R."/>
            <person name="San Lucas F."/>
            <person name="Warren J."/>
            <person name="Zhang J."/>
            <person name="Zhao Z."/>
            <person name="Zhou C."/>
            <person name="Zhu D."/>
            <person name="Lee S."/>
            <person name="Bess C."/>
            <person name="Blankenburg K."/>
            <person name="Forbes L."/>
            <person name="Fu Q."/>
            <person name="Gubbala S."/>
            <person name="Hirani K."/>
            <person name="Jayaseelan J.C."/>
            <person name="Lara F."/>
            <person name="Munidasa M."/>
            <person name="Palculict T."/>
            <person name="Patil S."/>
            <person name="Pu L.-L."/>
            <person name="Saada N."/>
            <person name="Tang L."/>
            <person name="Weissenberger G."/>
            <person name="Zhu Y."/>
            <person name="Hemphill L."/>
            <person name="Shang Y."/>
            <person name="Youmans B."/>
            <person name="Ayvaz T."/>
            <person name="Ross M."/>
            <person name="Santibanez J."/>
            <person name="Aqrawi P."/>
            <person name="Gross S."/>
            <person name="Joshi V."/>
            <person name="Fowler G."/>
            <person name="Nazareth L."/>
            <person name="Reid J."/>
            <person name="Worley K."/>
            <person name="Petrosino J."/>
            <person name="Highlander S."/>
            <person name="Gibbs R."/>
        </authorList>
    </citation>
    <scope>NUCLEOTIDE SEQUENCE [LARGE SCALE GENOMIC DNA]</scope>
    <source>
        <strain evidence="3 4">ATCC 29427</strain>
    </source>
</reference>
<dbReference type="HOGENOM" id="CLU_703687_0_0_9"/>
<evidence type="ECO:0000259" key="2">
    <source>
        <dbReference type="PROSITE" id="PS51272"/>
    </source>
</evidence>
<protein>
    <submittedName>
        <fullName evidence="3">S-layer domain protein</fullName>
    </submittedName>
</protein>
<keyword evidence="4" id="KW-1185">Reference proteome</keyword>
<evidence type="ECO:0000313" key="3">
    <source>
        <dbReference type="EMBL" id="EGY79554.1"/>
    </source>
</evidence>
<keyword evidence="1" id="KW-0732">Signal</keyword>
<dbReference type="EMBL" id="AGBB01000127">
    <property type="protein sequence ID" value="EGY79554.1"/>
    <property type="molecule type" value="Genomic_DNA"/>
</dbReference>
<dbReference type="STRING" id="997350.HMPREF9129_1337"/>
<accession>G4D4K7</accession>